<comment type="caution">
    <text evidence="4">The sequence shown here is derived from an EMBL/GenBank/DDBJ whole genome shotgun (WGS) entry which is preliminary data.</text>
</comment>
<keyword evidence="1" id="KW-0808">Transferase</keyword>
<proteinExistence type="predicted"/>
<dbReference type="RefSeq" id="WP_196204927.1">
    <property type="nucleotide sequence ID" value="NZ_JADPUN010000269.1"/>
</dbReference>
<gene>
    <name evidence="4" type="ORF">I0C86_31345</name>
</gene>
<dbReference type="PANTHER" id="PTHR43877">
    <property type="entry name" value="AMINOALKYLPHOSPHONATE N-ACETYLTRANSFERASE-RELATED-RELATED"/>
    <property type="match status" value="1"/>
</dbReference>
<accession>A0ABS0H4M8</accession>
<dbReference type="EMBL" id="JADPUN010000269">
    <property type="protein sequence ID" value="MBF9133420.1"/>
    <property type="molecule type" value="Genomic_DNA"/>
</dbReference>
<dbReference type="CDD" id="cd04301">
    <property type="entry name" value="NAT_SF"/>
    <property type="match status" value="1"/>
</dbReference>
<evidence type="ECO:0000259" key="3">
    <source>
        <dbReference type="PROSITE" id="PS51186"/>
    </source>
</evidence>
<name>A0ABS0H4M8_9ACTN</name>
<dbReference type="Pfam" id="PF00583">
    <property type="entry name" value="Acetyltransf_1"/>
    <property type="match status" value="2"/>
</dbReference>
<evidence type="ECO:0000313" key="5">
    <source>
        <dbReference type="Proteomes" id="UP000638560"/>
    </source>
</evidence>
<reference evidence="4 5" key="1">
    <citation type="submission" date="2020-11" db="EMBL/GenBank/DDBJ databases">
        <title>A novel isolate from a Black sea contaminated sediment with potential to produce alkanes: Plantactinospora alkalitolerans sp. nov.</title>
        <authorList>
            <person name="Carro L."/>
            <person name="Veyisoglu A."/>
            <person name="Guven K."/>
            <person name="Schumann P."/>
            <person name="Klenk H.-P."/>
            <person name="Sahin N."/>
        </authorList>
    </citation>
    <scope>NUCLEOTIDE SEQUENCE [LARGE SCALE GENOMIC DNA]</scope>
    <source>
        <strain evidence="4 5">S1510</strain>
    </source>
</reference>
<organism evidence="4 5">
    <name type="scientific">Plantactinospora alkalitolerans</name>
    <dbReference type="NCBI Taxonomy" id="2789879"/>
    <lineage>
        <taxon>Bacteria</taxon>
        <taxon>Bacillati</taxon>
        <taxon>Actinomycetota</taxon>
        <taxon>Actinomycetes</taxon>
        <taxon>Micromonosporales</taxon>
        <taxon>Micromonosporaceae</taxon>
        <taxon>Plantactinospora</taxon>
    </lineage>
</organism>
<dbReference type="Proteomes" id="UP000638560">
    <property type="component" value="Unassembled WGS sequence"/>
</dbReference>
<dbReference type="Gene3D" id="3.40.630.30">
    <property type="match status" value="1"/>
</dbReference>
<dbReference type="InterPro" id="IPR050832">
    <property type="entry name" value="Bact_Acetyltransf"/>
</dbReference>
<evidence type="ECO:0000313" key="4">
    <source>
        <dbReference type="EMBL" id="MBF9133420.1"/>
    </source>
</evidence>
<feature type="domain" description="N-acetyltransferase" evidence="3">
    <location>
        <begin position="1"/>
        <end position="145"/>
    </location>
</feature>
<dbReference type="InterPro" id="IPR000182">
    <property type="entry name" value="GNAT_dom"/>
</dbReference>
<evidence type="ECO:0000256" key="2">
    <source>
        <dbReference type="ARBA" id="ARBA00023315"/>
    </source>
</evidence>
<sequence>MRIRLAVPDDAPAVVALRAVVYPYLVRGVASTRQMIAEPPPGEQWVPFVAEIDGRVIGWASAYRNITTSEPNFGEISLLHVHPDHRRRGAGDALLGAAREHLGLLGILRVRAWALADSLDFARKRGFEPTRQARYSALTLDPPPPGESAPDGVRLVALADLDDRRFYEAHVAASADEPGDVPADAISYETWRYEVWDHVALDKVASTAAVAGPDVVAFSLVKRDGDRMWSDMTATMPQHRGRGLARLAKLTALRRAAERGATVAYTSNAESNAPMLAINERLGYRPVGTQFSCLATLA</sequence>
<keyword evidence="5" id="KW-1185">Reference proteome</keyword>
<dbReference type="PROSITE" id="PS51186">
    <property type="entry name" value="GNAT"/>
    <property type="match status" value="2"/>
</dbReference>
<feature type="domain" description="N-acetyltransferase" evidence="3">
    <location>
        <begin position="153"/>
        <end position="298"/>
    </location>
</feature>
<dbReference type="InterPro" id="IPR016181">
    <property type="entry name" value="Acyl_CoA_acyltransferase"/>
</dbReference>
<keyword evidence="2" id="KW-0012">Acyltransferase</keyword>
<dbReference type="SUPFAM" id="SSF55729">
    <property type="entry name" value="Acyl-CoA N-acyltransferases (Nat)"/>
    <property type="match status" value="2"/>
</dbReference>
<protein>
    <submittedName>
        <fullName evidence="4">GNAT family N-acetyltransferase</fullName>
    </submittedName>
</protein>
<evidence type="ECO:0000256" key="1">
    <source>
        <dbReference type="ARBA" id="ARBA00022679"/>
    </source>
</evidence>